<organism evidence="3 4">
    <name type="scientific">Lutzomyia longipalpis</name>
    <name type="common">Sand fly</name>
    <dbReference type="NCBI Taxonomy" id="7200"/>
    <lineage>
        <taxon>Eukaryota</taxon>
        <taxon>Metazoa</taxon>
        <taxon>Ecdysozoa</taxon>
        <taxon>Arthropoda</taxon>
        <taxon>Hexapoda</taxon>
        <taxon>Insecta</taxon>
        <taxon>Pterygota</taxon>
        <taxon>Neoptera</taxon>
        <taxon>Endopterygota</taxon>
        <taxon>Diptera</taxon>
        <taxon>Nematocera</taxon>
        <taxon>Psychodoidea</taxon>
        <taxon>Psychodidae</taxon>
        <taxon>Lutzomyia</taxon>
        <taxon>Lutzomyia</taxon>
    </lineage>
</organism>
<feature type="region of interest" description="Disordered" evidence="2">
    <location>
        <begin position="413"/>
        <end position="438"/>
    </location>
</feature>
<feature type="region of interest" description="Disordered" evidence="2">
    <location>
        <begin position="570"/>
        <end position="598"/>
    </location>
</feature>
<sequence>MNKLSCNVKGCKYRLVKRLPRNVALYMLPRDAPEKLKAAWRKVCLGRLVACSEHFLEVDFMSRPVASGNFSRGYSRPLKHNVRVGDKTIGVRCLNCSVLLRSINSSRLKLHINVALYMLPRDAPEKLKAAWRKVCLGRLVACSEHFLEVDFMTRPVASGNFSRGYSRPLKHNVVPKLTLQKKILNPIQATPKVNQKDEIVILDSDDESVVEAGDPLESAAQDGISNRLSPSPVIQASSSTKDPQDKIDADAEETELIEPQMNEREKSAAPTANEETTSNNLQHQDVSISPKRPRGRPRKHPPTPVKSPLRMLPKRPISRPNIPSKTTKEAHQLPSLRVPENPKPFTKEAKDVSKATNSAFLPSLKLPKGMVLKEVKGTTKNVENIPSMPAMKKDTQKVNLDTLMNRKDLIVQIKQQKRKNDDEDGEKDLQEPPKQPRMENLLITSVRSLNQTANEQKIETSTIPENKTQSTKPDFRFRRVRMGDKTIGVRCLNCNVLLRSIHSSRLKLHMKVCTSLNEAFTREKIKITNEDESSVKTDRKLAEIQPKRAMKKDTQKVNLDTLMNRKDLIVQIKQQKRKNDDEDGEKDLQEPPKQPKMGNLLITSVRSLNQTTNEEKIETSSTIPENKTQTTKPEFRFRRVRVGDKTIGCRCLNCNVLLRSINSSRLKLHMKVCTSLNEAFTREKIKITNEDEPSIKLGPEIPKKLPSIREERSQEPVKTLSQQHQSKRTQLKQVQKIQEKNDDAAKNVPSAAPKIPIQKAKKVQSTSVPEQKTTLTTQSIPLISSVQTVQKTFLSVAKVDKMEGSSEGIAEEKGENSEITAAGAEDEDDDDVIVLSQKVDVIEVDDSESEHEEESKTASNVPEIECTSVFTKCNPETCEYNERMKIAVEKKKQLMELKEKLSDEQEVFENNISKIIHRHTYMKDFLMNVPKILTPSQKDIFFGFKTKIVWQHNEIKNGLMLRNLSRDLYLYLREDLRYPLPSLLSLATWEKQYPTQAHLIWKMSVDYRNKQSQEEELDESEDGPEIPKKLPSLREERSQEPVKTLSQSQQSKRTQLKQVQKIQLKNDDAAKNVPSAAPKIPIQKAKTVQSTSVPEQKTTLTTQSVPLISSVQTVKKTSVSVAKVDKMEGSSEGIAEKKEESSEKTGAEDEDDDDVIVLSQKVDVIEVDDSESEHEEESKVASNVPEIECTSVFTKCNPEICEYNERMKIAV</sequence>
<dbReference type="EMBL" id="AJWK01033946">
    <property type="status" value="NOT_ANNOTATED_CDS"/>
    <property type="molecule type" value="Genomic_DNA"/>
</dbReference>
<feature type="compositionally biased region" description="Polar residues" evidence="2">
    <location>
        <begin position="223"/>
        <end position="241"/>
    </location>
</feature>
<feature type="region of interest" description="Disordered" evidence="2">
    <location>
        <begin position="218"/>
        <end position="344"/>
    </location>
</feature>
<feature type="compositionally biased region" description="Basic and acidic residues" evidence="2">
    <location>
        <begin position="1125"/>
        <end position="1147"/>
    </location>
</feature>
<dbReference type="Proteomes" id="UP000092461">
    <property type="component" value="Unassembled WGS sequence"/>
</dbReference>
<dbReference type="AlphaFoldDB" id="A0A1B0EXD4"/>
<feature type="region of interest" description="Disordered" evidence="2">
    <location>
        <begin position="1125"/>
        <end position="1153"/>
    </location>
</feature>
<feature type="compositionally biased region" description="Acidic residues" evidence="2">
    <location>
        <begin position="1014"/>
        <end position="1024"/>
    </location>
</feature>
<dbReference type="EMBL" id="AJWK01033952">
    <property type="status" value="NOT_ANNOTATED_CDS"/>
    <property type="molecule type" value="Genomic_DNA"/>
</dbReference>
<evidence type="ECO:0000256" key="2">
    <source>
        <dbReference type="SAM" id="MobiDB-lite"/>
    </source>
</evidence>
<feature type="compositionally biased region" description="Basic and acidic residues" evidence="2">
    <location>
        <begin position="1025"/>
        <end position="1040"/>
    </location>
</feature>
<feature type="compositionally biased region" description="Polar residues" evidence="2">
    <location>
        <begin position="619"/>
        <end position="630"/>
    </location>
</feature>
<feature type="compositionally biased region" description="Polar residues" evidence="2">
    <location>
        <begin position="1086"/>
        <end position="1097"/>
    </location>
</feature>
<feature type="compositionally biased region" description="Polar residues" evidence="2">
    <location>
        <begin position="273"/>
        <end position="287"/>
    </location>
</feature>
<feature type="region of interest" description="Disordered" evidence="2">
    <location>
        <begin position="693"/>
        <end position="730"/>
    </location>
</feature>
<dbReference type="EMBL" id="AJWK01033949">
    <property type="status" value="NOT_ANNOTATED_CDS"/>
    <property type="molecule type" value="Genomic_DNA"/>
</dbReference>
<feature type="compositionally biased region" description="Basic and acidic residues" evidence="2">
    <location>
        <begin position="701"/>
        <end position="715"/>
    </location>
</feature>
<evidence type="ECO:0008006" key="5">
    <source>
        <dbReference type="Google" id="ProtNLM"/>
    </source>
</evidence>
<dbReference type="EMBL" id="AJWK01033951">
    <property type="status" value="NOT_ANNOTATED_CDS"/>
    <property type="molecule type" value="Genomic_DNA"/>
</dbReference>
<feature type="compositionally biased region" description="Polar residues" evidence="2">
    <location>
        <begin position="1044"/>
        <end position="1063"/>
    </location>
</feature>
<feature type="region of interest" description="Disordered" evidence="2">
    <location>
        <begin position="611"/>
        <end position="630"/>
    </location>
</feature>
<dbReference type="VEuPathDB" id="VectorBase:LLONM1_003777"/>
<dbReference type="VEuPathDB" id="VectorBase:LLOJ009734"/>
<keyword evidence="1" id="KW-0175">Coiled coil</keyword>
<dbReference type="EMBL" id="AJWK01033950">
    <property type="status" value="NOT_ANNOTATED_CDS"/>
    <property type="molecule type" value="Genomic_DNA"/>
</dbReference>
<protein>
    <recommendedName>
        <fullName evidence="5">THAP-type domain-containing protein</fullName>
    </recommendedName>
</protein>
<dbReference type="EMBL" id="AJWK01033947">
    <property type="status" value="NOT_ANNOTATED_CDS"/>
    <property type="molecule type" value="Genomic_DNA"/>
</dbReference>
<feature type="region of interest" description="Disordered" evidence="2">
    <location>
        <begin position="1012"/>
        <end position="1097"/>
    </location>
</feature>
<feature type="coiled-coil region" evidence="1">
    <location>
        <begin position="884"/>
        <end position="911"/>
    </location>
</feature>
<dbReference type="EnsemblMetazoa" id="LLOJ009734-RA">
    <property type="protein sequence ID" value="LLOJ009734-PA"/>
    <property type="gene ID" value="LLOJ009734"/>
</dbReference>
<dbReference type="EMBL" id="AJWK01033948">
    <property type="status" value="NOT_ANNOTATED_CDS"/>
    <property type="molecule type" value="Genomic_DNA"/>
</dbReference>
<feature type="compositionally biased region" description="Basic and acidic residues" evidence="2">
    <location>
        <begin position="427"/>
        <end position="437"/>
    </location>
</feature>
<accession>A0A1B0EXD4</accession>
<proteinExistence type="predicted"/>
<reference evidence="3" key="1">
    <citation type="submission" date="2020-05" db="UniProtKB">
        <authorList>
            <consortium name="EnsemblMetazoa"/>
        </authorList>
    </citation>
    <scope>IDENTIFICATION</scope>
    <source>
        <strain evidence="3">Jacobina</strain>
    </source>
</reference>
<evidence type="ECO:0000313" key="4">
    <source>
        <dbReference type="Proteomes" id="UP000092461"/>
    </source>
</evidence>
<feature type="compositionally biased region" description="Basic residues" evidence="2">
    <location>
        <begin position="291"/>
        <end position="301"/>
    </location>
</feature>
<name>A0A1B0EXD4_LUTLO</name>
<feature type="region of interest" description="Disordered" evidence="2">
    <location>
        <begin position="802"/>
        <end position="828"/>
    </location>
</feature>
<feature type="compositionally biased region" description="Basic and acidic residues" evidence="2">
    <location>
        <begin position="802"/>
        <end position="816"/>
    </location>
</feature>
<keyword evidence="4" id="KW-1185">Reference proteome</keyword>
<evidence type="ECO:0000256" key="1">
    <source>
        <dbReference type="SAM" id="Coils"/>
    </source>
</evidence>
<evidence type="ECO:0000313" key="3">
    <source>
        <dbReference type="EnsemblMetazoa" id="LLOJ009734-PA"/>
    </source>
</evidence>